<feature type="domain" description="N-acetyltransferase" evidence="1">
    <location>
        <begin position="9"/>
        <end position="171"/>
    </location>
</feature>
<dbReference type="GO" id="GO:0016747">
    <property type="term" value="F:acyltransferase activity, transferring groups other than amino-acyl groups"/>
    <property type="evidence" value="ECO:0007669"/>
    <property type="project" value="InterPro"/>
</dbReference>
<proteinExistence type="predicted"/>
<sequence length="178" mass="20335">METIDPARITLRQFALSDADDFFSWASDNRVTRNLMWTPLTSREQLLAIMREVPVGIPQQWRRSICVDGRSVGIVLVYPESGDDRCHAEISYTVAADYWGRGIATRGVKLALSQVFHDLMEVLRLQALVDVNNRASQRVLEKAGFRQEGLLRKYSYLKGELQDLYLYSFLSTDSISLD</sequence>
<comment type="caution">
    <text evidence="2">The sequence shown here is derived from an EMBL/GenBank/DDBJ whole genome shotgun (WGS) entry which is preliminary data.</text>
</comment>
<dbReference type="InterPro" id="IPR000182">
    <property type="entry name" value="GNAT_dom"/>
</dbReference>
<dbReference type="PANTHER" id="PTHR46067">
    <property type="entry name" value="ACYL-COA N-ACYLTRANSFERASES (NAT) SUPERFAMILY PROTEIN"/>
    <property type="match status" value="1"/>
</dbReference>
<gene>
    <name evidence="2" type="ORF">CDL15_Pgr001579</name>
</gene>
<dbReference type="InterPro" id="IPR016181">
    <property type="entry name" value="Acyl_CoA_acyltransferase"/>
</dbReference>
<evidence type="ECO:0000313" key="2">
    <source>
        <dbReference type="EMBL" id="OWM82006.1"/>
    </source>
</evidence>
<dbReference type="PANTHER" id="PTHR46067:SF16">
    <property type="entry name" value="N-ACETYLTRANSFERASE DOMAIN-CONTAINING PROTEIN"/>
    <property type="match status" value="1"/>
</dbReference>
<protein>
    <recommendedName>
        <fullName evidence="1">N-acetyltransferase domain-containing protein</fullName>
    </recommendedName>
</protein>
<dbReference type="Gene3D" id="3.40.630.30">
    <property type="match status" value="1"/>
</dbReference>
<dbReference type="EMBL" id="MTKT01002011">
    <property type="protein sequence ID" value="OWM82006.1"/>
    <property type="molecule type" value="Genomic_DNA"/>
</dbReference>
<accession>A0A218XBC7</accession>
<dbReference type="SUPFAM" id="SSF55729">
    <property type="entry name" value="Acyl-CoA N-acyltransferases (Nat)"/>
    <property type="match status" value="1"/>
</dbReference>
<dbReference type="Pfam" id="PF13302">
    <property type="entry name" value="Acetyltransf_3"/>
    <property type="match status" value="1"/>
</dbReference>
<evidence type="ECO:0000259" key="1">
    <source>
        <dbReference type="PROSITE" id="PS51186"/>
    </source>
</evidence>
<organism evidence="2 3">
    <name type="scientific">Punica granatum</name>
    <name type="common">Pomegranate</name>
    <dbReference type="NCBI Taxonomy" id="22663"/>
    <lineage>
        <taxon>Eukaryota</taxon>
        <taxon>Viridiplantae</taxon>
        <taxon>Streptophyta</taxon>
        <taxon>Embryophyta</taxon>
        <taxon>Tracheophyta</taxon>
        <taxon>Spermatophyta</taxon>
        <taxon>Magnoliopsida</taxon>
        <taxon>eudicotyledons</taxon>
        <taxon>Gunneridae</taxon>
        <taxon>Pentapetalae</taxon>
        <taxon>rosids</taxon>
        <taxon>malvids</taxon>
        <taxon>Myrtales</taxon>
        <taxon>Lythraceae</taxon>
        <taxon>Punica</taxon>
    </lineage>
</organism>
<name>A0A218XBC7_PUNGR</name>
<dbReference type="Proteomes" id="UP000197138">
    <property type="component" value="Unassembled WGS sequence"/>
</dbReference>
<dbReference type="AlphaFoldDB" id="A0A218XBC7"/>
<dbReference type="PROSITE" id="PS51186">
    <property type="entry name" value="GNAT"/>
    <property type="match status" value="1"/>
</dbReference>
<reference evidence="3" key="1">
    <citation type="journal article" date="2017" name="Plant J.">
        <title>The pomegranate (Punica granatum L.) genome and the genomics of punicalagin biosynthesis.</title>
        <authorList>
            <person name="Qin G."/>
            <person name="Xu C."/>
            <person name="Ming R."/>
            <person name="Tang H."/>
            <person name="Guyot R."/>
            <person name="Kramer E.M."/>
            <person name="Hu Y."/>
            <person name="Yi X."/>
            <person name="Qi Y."/>
            <person name="Xu X."/>
            <person name="Gao Z."/>
            <person name="Pan H."/>
            <person name="Jian J."/>
            <person name="Tian Y."/>
            <person name="Yue Z."/>
            <person name="Xu Y."/>
        </authorList>
    </citation>
    <scope>NUCLEOTIDE SEQUENCE [LARGE SCALE GENOMIC DNA]</scope>
    <source>
        <strain evidence="3">cv. Dabenzi</strain>
    </source>
</reference>
<evidence type="ECO:0000313" key="3">
    <source>
        <dbReference type="Proteomes" id="UP000197138"/>
    </source>
</evidence>